<organism evidence="1 2">
    <name type="scientific">Meiothermus granaticius NBRC 107808</name>
    <dbReference type="NCBI Taxonomy" id="1227551"/>
    <lineage>
        <taxon>Bacteria</taxon>
        <taxon>Thermotogati</taxon>
        <taxon>Deinococcota</taxon>
        <taxon>Deinococci</taxon>
        <taxon>Thermales</taxon>
        <taxon>Thermaceae</taxon>
        <taxon>Meiothermus</taxon>
    </lineage>
</organism>
<gene>
    <name evidence="1" type="ORF">Mgrana_00004</name>
</gene>
<dbReference type="PANTHER" id="PTHR38075:SF1">
    <property type="entry name" value="DUF4139 DOMAIN-CONTAINING PROTEIN"/>
    <property type="match status" value="1"/>
</dbReference>
<dbReference type="OrthoDB" id="30161at2"/>
<keyword evidence="2" id="KW-1185">Reference proteome</keyword>
<evidence type="ECO:0000313" key="2">
    <source>
        <dbReference type="Proteomes" id="UP000266178"/>
    </source>
</evidence>
<dbReference type="RefSeq" id="WP_119355554.1">
    <property type="nucleotide sequence ID" value="NZ_BJXM01000015.1"/>
</dbReference>
<evidence type="ECO:0000313" key="1">
    <source>
        <dbReference type="EMBL" id="RIH93918.1"/>
    </source>
</evidence>
<dbReference type="AlphaFoldDB" id="A0A399FCE7"/>
<accession>A0A399FCE7</accession>
<name>A0A399FCE7_9DEIN</name>
<comment type="caution">
    <text evidence="1">The sequence shown here is derived from an EMBL/GenBank/DDBJ whole genome shotgun (WGS) entry which is preliminary data.</text>
</comment>
<dbReference type="PANTHER" id="PTHR38075">
    <property type="entry name" value="DUF4139 DOMAIN-CONTAINING PROTEIN"/>
    <property type="match status" value="1"/>
</dbReference>
<evidence type="ECO:0008006" key="3">
    <source>
        <dbReference type="Google" id="ProtNLM"/>
    </source>
</evidence>
<proteinExistence type="predicted"/>
<dbReference type="EMBL" id="QWLB01000001">
    <property type="protein sequence ID" value="RIH93918.1"/>
    <property type="molecule type" value="Genomic_DNA"/>
</dbReference>
<protein>
    <recommendedName>
        <fullName evidence="3">DUF4139 domain-containing protein</fullName>
    </recommendedName>
</protein>
<reference evidence="1 2" key="1">
    <citation type="submission" date="2018-08" db="EMBL/GenBank/DDBJ databases">
        <title>Meiothermus granaticius genome AF-68 sequencing project.</title>
        <authorList>
            <person name="Da Costa M.S."/>
            <person name="Albuquerque L."/>
            <person name="Raposo P."/>
            <person name="Froufe H.J.C."/>
            <person name="Barroso C.S."/>
            <person name="Egas C."/>
        </authorList>
    </citation>
    <scope>NUCLEOTIDE SEQUENCE [LARGE SCALE GENOMIC DNA]</scope>
    <source>
        <strain evidence="1 2">AF-68</strain>
    </source>
</reference>
<sequence length="404" mass="44585">MKHWLLALSTITLLGMSEAQESTLYRGFAELKQEQNLLPGQWVWEPGEAWYDNLIPGTLRLSGVLEQSRQIQAAAPNPLTAYVGKKVQFFWEGQWREATVVSADKNLFLYEGRYLVGLPGPIGYPDPSGFSGLTGPKITFRYQGSGPARLSYLTRAVSWNLRYTLENGELVGWASLNNSLDRAVQLGRTELVAGVVPVVEGRGMPLGRTPGAAPMMADLAMAEFVGEAGGTYRYKLPGEITLEPGSLELPFLRSPVAPVYLWRYQGGFSSAQELTFARGYRFQAPENLAAGTVSLREGSTFVGQASMPDTAKGGEVRLILGPDPEGRALRRLEPRAQNTYRVITTVQNPKTYPIEVELGESFPQPFTLEIQGAERTPEGYRLKFTLAPGQSRTLEYTVTFPQRP</sequence>
<dbReference type="Proteomes" id="UP000266178">
    <property type="component" value="Unassembled WGS sequence"/>
</dbReference>